<reference evidence="5" key="1">
    <citation type="submission" date="2017-07" db="EMBL/GenBank/DDBJ databases">
        <title>Draft genome sequence of Effusibacillus lacus strain skLN1.</title>
        <authorList>
            <person name="Watanabe M."/>
            <person name="Kojima H."/>
            <person name="Fukui M."/>
        </authorList>
    </citation>
    <scope>NUCLEOTIDE SEQUENCE [LARGE SCALE GENOMIC DNA]</scope>
    <source>
        <strain evidence="5">skLN1</strain>
    </source>
</reference>
<evidence type="ECO:0000256" key="1">
    <source>
        <dbReference type="ARBA" id="ARBA00009108"/>
    </source>
</evidence>
<dbReference type="InterPro" id="IPR010273">
    <property type="entry name" value="DUF881"/>
</dbReference>
<dbReference type="AlphaFoldDB" id="A0A292YNS3"/>
<feature type="region of interest" description="Disordered" evidence="2">
    <location>
        <begin position="68"/>
        <end position="111"/>
    </location>
</feature>
<dbReference type="PANTHER" id="PTHR37313">
    <property type="entry name" value="UPF0749 PROTEIN RV1825"/>
    <property type="match status" value="1"/>
</dbReference>
<keyword evidence="3" id="KW-1133">Transmembrane helix</keyword>
<comment type="similarity">
    <text evidence="1">Belongs to the UPF0749 family.</text>
</comment>
<protein>
    <submittedName>
        <fullName evidence="4">Uncharacterized protein</fullName>
    </submittedName>
</protein>
<dbReference type="GO" id="GO:0005886">
    <property type="term" value="C:plasma membrane"/>
    <property type="evidence" value="ECO:0007669"/>
    <property type="project" value="TreeGrafter"/>
</dbReference>
<dbReference type="EMBL" id="BDUF01000106">
    <property type="protein sequence ID" value="GAX91598.1"/>
    <property type="molecule type" value="Genomic_DNA"/>
</dbReference>
<keyword evidence="3" id="KW-0472">Membrane</keyword>
<proteinExistence type="inferred from homology"/>
<feature type="transmembrane region" description="Helical" evidence="3">
    <location>
        <begin position="34"/>
        <end position="55"/>
    </location>
</feature>
<evidence type="ECO:0000313" key="4">
    <source>
        <dbReference type="EMBL" id="GAX91598.1"/>
    </source>
</evidence>
<name>A0A292YNS3_9BACL</name>
<dbReference type="Proteomes" id="UP000217785">
    <property type="component" value="Unassembled WGS sequence"/>
</dbReference>
<evidence type="ECO:0000256" key="3">
    <source>
        <dbReference type="SAM" id="Phobius"/>
    </source>
</evidence>
<keyword evidence="3" id="KW-0812">Transmembrane</keyword>
<organism evidence="4 5">
    <name type="scientific">Effusibacillus lacus</name>
    <dbReference type="NCBI Taxonomy" id="1348429"/>
    <lineage>
        <taxon>Bacteria</taxon>
        <taxon>Bacillati</taxon>
        <taxon>Bacillota</taxon>
        <taxon>Bacilli</taxon>
        <taxon>Bacillales</taxon>
        <taxon>Alicyclobacillaceae</taxon>
        <taxon>Effusibacillus</taxon>
    </lineage>
</organism>
<sequence>MEPRPGLEQEIFARIMEEPVPDVKLKRDWRRIRLSAAVASFIGALILIGGFFLAANPQLTSMNHAANQSAGGSALSSAPGEKSAANSTEKQKPMADTISKGESANLGKSTADQTLTRGLRITLTEPSSANELEEAKQVGNRIAPEDFRQVVLELYKNGANWVSVNGVSVSAEDVVEWKDNFLAVKGVPLSRPYQVLVDGDPKQLQDAIERKGSSIQTLRQASKVAVEVRVVKESIK</sequence>
<dbReference type="PANTHER" id="PTHR37313:SF2">
    <property type="entry name" value="UPF0749 PROTEIN YLXX"/>
    <property type="match status" value="1"/>
</dbReference>
<feature type="compositionally biased region" description="Polar residues" evidence="2">
    <location>
        <begin position="100"/>
        <end position="111"/>
    </location>
</feature>
<dbReference type="Pfam" id="PF05949">
    <property type="entry name" value="DUF881"/>
    <property type="match status" value="1"/>
</dbReference>
<comment type="caution">
    <text evidence="4">The sequence shown here is derived from an EMBL/GenBank/DDBJ whole genome shotgun (WGS) entry which is preliminary data.</text>
</comment>
<accession>A0A292YNS3</accession>
<gene>
    <name evidence="4" type="ORF">EFBL_3288</name>
</gene>
<feature type="compositionally biased region" description="Low complexity" evidence="2">
    <location>
        <begin position="68"/>
        <end position="80"/>
    </location>
</feature>
<dbReference type="Gene3D" id="3.30.70.1880">
    <property type="entry name" value="Protein of unknown function DUF881"/>
    <property type="match status" value="1"/>
</dbReference>
<keyword evidence="5" id="KW-1185">Reference proteome</keyword>
<evidence type="ECO:0000313" key="5">
    <source>
        <dbReference type="Proteomes" id="UP000217785"/>
    </source>
</evidence>
<evidence type="ECO:0000256" key="2">
    <source>
        <dbReference type="SAM" id="MobiDB-lite"/>
    </source>
</evidence>